<gene>
    <name evidence="2" type="primary">LOC109674917</name>
</gene>
<reference evidence="2" key="1">
    <citation type="submission" date="2025-08" db="UniProtKB">
        <authorList>
            <consortium name="RefSeq"/>
        </authorList>
    </citation>
    <scope>IDENTIFICATION</scope>
</reference>
<name>A0AC58KXZ8_CASCN</name>
<protein>
    <submittedName>
        <fullName evidence="2">Uncharacterized protein isoform X1</fullName>
    </submittedName>
</protein>
<evidence type="ECO:0000313" key="2">
    <source>
        <dbReference type="RefSeq" id="XP_073909787.1"/>
    </source>
</evidence>
<proteinExistence type="predicted"/>
<dbReference type="Proteomes" id="UP001732720">
    <property type="component" value="Chromosome 14"/>
</dbReference>
<sequence>MEALTFEDVSVNFTPEEWACLDPSQKKLYKEVMLETCSNLSYLAENDNIEEFFGSPRRNMRPEMLERLYEHKQHIHCGESFQQTSENTVSKEILLRKAQRKSNICNAYEKTCTNGKAILIHEEICNVVKSQGWKQCEKTFSSSGIFYPHPSNLHIRGRTHSGEKPYGCKQCGKVFRHACYLRYHERSHTGEKPYGCKQCGKAFSQATYLRIHERTHTGEKPYECKKCGKFFSHACYLRYHERSHTGEKPYGCKHCGKAFSQATYLRIHERTHSGEKPYGCKQCGKGFAQASYLRMHERTHSGEKPYECKQCGKAFARASYMRIHERTHWRETLWI</sequence>
<evidence type="ECO:0000313" key="1">
    <source>
        <dbReference type="Proteomes" id="UP001732720"/>
    </source>
</evidence>
<dbReference type="RefSeq" id="XP_073909787.1">
    <property type="nucleotide sequence ID" value="XM_074053686.1"/>
</dbReference>
<organism evidence="1 2">
    <name type="scientific">Castor canadensis</name>
    <name type="common">American beaver</name>
    <dbReference type="NCBI Taxonomy" id="51338"/>
    <lineage>
        <taxon>Eukaryota</taxon>
        <taxon>Metazoa</taxon>
        <taxon>Chordata</taxon>
        <taxon>Craniata</taxon>
        <taxon>Vertebrata</taxon>
        <taxon>Euteleostomi</taxon>
        <taxon>Mammalia</taxon>
        <taxon>Eutheria</taxon>
        <taxon>Euarchontoglires</taxon>
        <taxon>Glires</taxon>
        <taxon>Rodentia</taxon>
        <taxon>Castorimorpha</taxon>
        <taxon>Castoridae</taxon>
        <taxon>Castor</taxon>
    </lineage>
</organism>
<keyword evidence="1" id="KW-1185">Reference proteome</keyword>
<accession>A0AC58KXZ8</accession>